<sequence length="152" mass="17049">MPRPMTEQERQAFLAEPRVGVLSVASDDDRPPLTVPVWYGYQPGGSLSYFTGTQGRRARKTGLMRRAGVVSLSVQHDEFPYRYVTVEGTVVRTDQPPPAEGMLAIVRRYIPEDHAQGFVAAELADPGPELVLFTVRPDRWLSFDFGDDGQRR</sequence>
<reference evidence="2" key="1">
    <citation type="submission" date="2020-02" db="EMBL/GenBank/DDBJ databases">
        <authorList>
            <person name="Meier V. D."/>
        </authorList>
    </citation>
    <scope>NUCLEOTIDE SEQUENCE</scope>
    <source>
        <strain evidence="2">AVDCRST_MAG49</strain>
    </source>
</reference>
<proteinExistence type="predicted"/>
<evidence type="ECO:0000313" key="2">
    <source>
        <dbReference type="EMBL" id="CAA9575456.1"/>
    </source>
</evidence>
<dbReference type="GO" id="GO:0070967">
    <property type="term" value="F:coenzyme F420 binding"/>
    <property type="evidence" value="ECO:0007669"/>
    <property type="project" value="TreeGrafter"/>
</dbReference>
<keyword evidence="1" id="KW-0560">Oxidoreductase</keyword>
<gene>
    <name evidence="2" type="ORF">AVDCRST_MAG49-4118</name>
</gene>
<organism evidence="2">
    <name type="scientific">uncultured Thermomicrobiales bacterium</name>
    <dbReference type="NCBI Taxonomy" id="1645740"/>
    <lineage>
        <taxon>Bacteria</taxon>
        <taxon>Pseudomonadati</taxon>
        <taxon>Thermomicrobiota</taxon>
        <taxon>Thermomicrobia</taxon>
        <taxon>Thermomicrobiales</taxon>
        <taxon>environmental samples</taxon>
    </lineage>
</organism>
<accession>A0A6J4VCT3</accession>
<dbReference type="SUPFAM" id="SSF50475">
    <property type="entry name" value="FMN-binding split barrel"/>
    <property type="match status" value="1"/>
</dbReference>
<name>A0A6J4VCT3_9BACT</name>
<dbReference type="Pfam" id="PF12900">
    <property type="entry name" value="Pyridox_ox_2"/>
    <property type="match status" value="1"/>
</dbReference>
<dbReference type="InterPro" id="IPR052019">
    <property type="entry name" value="F420H2_bilvrd_red/Heme_oxyg"/>
</dbReference>
<dbReference type="EMBL" id="CADCWG010000300">
    <property type="protein sequence ID" value="CAA9575456.1"/>
    <property type="molecule type" value="Genomic_DNA"/>
</dbReference>
<dbReference type="InterPro" id="IPR012349">
    <property type="entry name" value="Split_barrel_FMN-bd"/>
</dbReference>
<dbReference type="Gene3D" id="2.30.110.10">
    <property type="entry name" value="Electron Transport, Fmn-binding Protein, Chain A"/>
    <property type="match status" value="1"/>
</dbReference>
<dbReference type="GO" id="GO:0005829">
    <property type="term" value="C:cytosol"/>
    <property type="evidence" value="ECO:0007669"/>
    <property type="project" value="TreeGrafter"/>
</dbReference>
<dbReference type="PANTHER" id="PTHR35176:SF6">
    <property type="entry name" value="HEME OXYGENASE HI_0854-RELATED"/>
    <property type="match status" value="1"/>
</dbReference>
<dbReference type="AlphaFoldDB" id="A0A6J4VCT3"/>
<protein>
    <recommendedName>
        <fullName evidence="3">Pyridoxamine 5'-phosphate oxidase putative domain-containing protein</fullName>
    </recommendedName>
</protein>
<evidence type="ECO:0000256" key="1">
    <source>
        <dbReference type="ARBA" id="ARBA00023002"/>
    </source>
</evidence>
<dbReference type="GO" id="GO:0016627">
    <property type="term" value="F:oxidoreductase activity, acting on the CH-CH group of donors"/>
    <property type="evidence" value="ECO:0007669"/>
    <property type="project" value="TreeGrafter"/>
</dbReference>
<evidence type="ECO:0008006" key="3">
    <source>
        <dbReference type="Google" id="ProtNLM"/>
    </source>
</evidence>
<dbReference type="PANTHER" id="PTHR35176">
    <property type="entry name" value="HEME OXYGENASE HI_0854-RELATED"/>
    <property type="match status" value="1"/>
</dbReference>
<dbReference type="InterPro" id="IPR024747">
    <property type="entry name" value="Pyridox_Oxase-rel"/>
</dbReference>